<sequence length="145" mass="16768">MLRRLVFVVLLLFCGLATAQVWENDFDQAMKLAADQNKPLILVFAGSDWCAPCIRLEKEIWVNASFETYAKSNYVMYKADFPRKKSNRLAGHLQKKHASLAEKYNPKGYFPLVVILRDADRVLGTTTYKKMEVDSYIEHLNSFLR</sequence>
<dbReference type="InterPro" id="IPR051099">
    <property type="entry name" value="AGR/TXD"/>
</dbReference>
<organism evidence="3 4">
    <name type="scientific">Sediminicola luteus</name>
    <dbReference type="NCBI Taxonomy" id="319238"/>
    <lineage>
        <taxon>Bacteria</taxon>
        <taxon>Pseudomonadati</taxon>
        <taxon>Bacteroidota</taxon>
        <taxon>Flavobacteriia</taxon>
        <taxon>Flavobacteriales</taxon>
        <taxon>Flavobacteriaceae</taxon>
        <taxon>Sediminicola</taxon>
    </lineage>
</organism>
<dbReference type="OrthoDB" id="981626at2"/>
<keyword evidence="1 2" id="KW-0732">Signal</keyword>
<reference evidence="3 4" key="1">
    <citation type="submission" date="2017-04" db="EMBL/GenBank/DDBJ databases">
        <title>A new member of the family Flavobacteriaceae isolated from ascidians.</title>
        <authorList>
            <person name="Chen L."/>
        </authorList>
    </citation>
    <scope>NUCLEOTIDE SEQUENCE [LARGE SCALE GENOMIC DNA]</scope>
    <source>
        <strain evidence="3 4">HQA918</strain>
    </source>
</reference>
<gene>
    <name evidence="3" type="ORF">B7P33_08545</name>
</gene>
<proteinExistence type="predicted"/>
<evidence type="ECO:0000313" key="3">
    <source>
        <dbReference type="EMBL" id="PCE64337.1"/>
    </source>
</evidence>
<keyword evidence="3" id="KW-0413">Isomerase</keyword>
<dbReference type="RefSeq" id="WP_097440460.1">
    <property type="nucleotide sequence ID" value="NZ_KZ300476.1"/>
</dbReference>
<dbReference type="InterPro" id="IPR036249">
    <property type="entry name" value="Thioredoxin-like_sf"/>
</dbReference>
<dbReference type="AlphaFoldDB" id="A0A2A4G6R6"/>
<dbReference type="SUPFAM" id="SSF52833">
    <property type="entry name" value="Thioredoxin-like"/>
    <property type="match status" value="1"/>
</dbReference>
<name>A0A2A4G6R6_9FLAO</name>
<dbReference type="PANTHER" id="PTHR15337:SF11">
    <property type="entry name" value="THIOREDOXIN DOMAIN-CONTAINING PROTEIN"/>
    <property type="match status" value="1"/>
</dbReference>
<comment type="caution">
    <text evidence="3">The sequence shown here is derived from an EMBL/GenBank/DDBJ whole genome shotgun (WGS) entry which is preliminary data.</text>
</comment>
<evidence type="ECO:0000256" key="1">
    <source>
        <dbReference type="ARBA" id="ARBA00022729"/>
    </source>
</evidence>
<dbReference type="Pfam" id="PF13899">
    <property type="entry name" value="Thioredoxin_7"/>
    <property type="match status" value="1"/>
</dbReference>
<evidence type="ECO:0000313" key="4">
    <source>
        <dbReference type="Proteomes" id="UP000219559"/>
    </source>
</evidence>
<feature type="chain" id="PRO_5012923874" evidence="2">
    <location>
        <begin position="20"/>
        <end position="145"/>
    </location>
</feature>
<keyword evidence="4" id="KW-1185">Reference proteome</keyword>
<dbReference type="Proteomes" id="UP000219559">
    <property type="component" value="Unassembled WGS sequence"/>
</dbReference>
<evidence type="ECO:0000256" key="2">
    <source>
        <dbReference type="SAM" id="SignalP"/>
    </source>
</evidence>
<dbReference type="GO" id="GO:0016853">
    <property type="term" value="F:isomerase activity"/>
    <property type="evidence" value="ECO:0007669"/>
    <property type="project" value="UniProtKB-KW"/>
</dbReference>
<feature type="signal peptide" evidence="2">
    <location>
        <begin position="1"/>
        <end position="19"/>
    </location>
</feature>
<dbReference type="Gene3D" id="3.40.30.10">
    <property type="entry name" value="Glutaredoxin"/>
    <property type="match status" value="1"/>
</dbReference>
<dbReference type="PANTHER" id="PTHR15337">
    <property type="entry name" value="ANTERIOR GRADIENT PROTEIN-RELATED"/>
    <property type="match status" value="1"/>
</dbReference>
<protein>
    <submittedName>
        <fullName evidence="3">Thiol-disulfide isomerase</fullName>
    </submittedName>
</protein>
<accession>A0A2A4G6R6</accession>
<dbReference type="EMBL" id="NBWU01000003">
    <property type="protein sequence ID" value="PCE64337.1"/>
    <property type="molecule type" value="Genomic_DNA"/>
</dbReference>